<dbReference type="OrthoDB" id="1937290at2759"/>
<dbReference type="PANTHER" id="PTHR45786">
    <property type="entry name" value="DNA BINDING PROTEIN-LIKE"/>
    <property type="match status" value="1"/>
</dbReference>
<gene>
    <name evidence="1" type="ORF">G2W53_009560</name>
</gene>
<protein>
    <submittedName>
        <fullName evidence="1">DUF659 domain-containing protein</fullName>
    </submittedName>
</protein>
<accession>A0A835C874</accession>
<comment type="caution">
    <text evidence="1">The sequence shown here is derived from an EMBL/GenBank/DDBJ whole genome shotgun (WGS) entry which is preliminary data.</text>
</comment>
<organism evidence="1 2">
    <name type="scientific">Senna tora</name>
    <dbReference type="NCBI Taxonomy" id="362788"/>
    <lineage>
        <taxon>Eukaryota</taxon>
        <taxon>Viridiplantae</taxon>
        <taxon>Streptophyta</taxon>
        <taxon>Embryophyta</taxon>
        <taxon>Tracheophyta</taxon>
        <taxon>Spermatophyta</taxon>
        <taxon>Magnoliopsida</taxon>
        <taxon>eudicotyledons</taxon>
        <taxon>Gunneridae</taxon>
        <taxon>Pentapetalae</taxon>
        <taxon>rosids</taxon>
        <taxon>fabids</taxon>
        <taxon>Fabales</taxon>
        <taxon>Fabaceae</taxon>
        <taxon>Caesalpinioideae</taxon>
        <taxon>Cassia clade</taxon>
        <taxon>Senna</taxon>
    </lineage>
</organism>
<name>A0A835C874_9FABA</name>
<proteinExistence type="predicted"/>
<dbReference type="AlphaFoldDB" id="A0A835C874"/>
<evidence type="ECO:0000313" key="1">
    <source>
        <dbReference type="EMBL" id="KAF7834701.1"/>
    </source>
</evidence>
<evidence type="ECO:0000313" key="2">
    <source>
        <dbReference type="Proteomes" id="UP000634136"/>
    </source>
</evidence>
<dbReference type="InterPro" id="IPR012337">
    <property type="entry name" value="RNaseH-like_sf"/>
</dbReference>
<sequence length="694" mass="79541">MVESSNDRRAKVSVTLWGRYVDQIVDFMNKYTKGPAVVAIQWYIDEFRGFGDNLQPAELIKSPFNGNSSSSIVSASPYDDPFSSMNVTSISDLLLANDESSHWIAAKNSNDQLQTIEEFDRFLGNPFVFKVAIKLTSWNPTSSFIVQKMSSDQALIEKLTKDTKQDADLASVDDNITPEHTKSFPLSNELEGRCSSFNEETTNLEYLNIDLPTYECEFCGALFWYEECINKNGERLKFSQLYIYDIDNEISNRMRVASIQISQRSSAASNRDNLRLKLTKKRNTDARVYNLPTTDEITALIVRSFDIHNGQRDIIVEKTSELSRGQSTSSNLGKMIVLPSSFTGRESKGHDKVIAAICNSTSNGSNEENIDEIKMYYDCIYISPCEAVWRIFGFDINTREPSIERLPFHLPNEQGVVFAYGNSIDAIVFNATMKQTKVMAWFETNKRYPKARSLTSFTCGKEGKEKKERRRGVYCVFCLDTRFASVIVIHKRFKQIRCGLQAMVINDKWTEYKDDDVKKDDFVKEKILSDRFWNKIDYILSFTKPIYDMLRYCDTDKPTLHLDVESSFYNVVYNILIDRCTESCTPLHCLAHSLNPRNWSSYSFIHSMRRNKITHKRAEDLVFVPTNLRLLSRQSSNYKEGETKMWDIGGDRWEHFDGLGTLEVASLSLDELELEADLLVADGGENDEIPIVEV</sequence>
<dbReference type="SUPFAM" id="SSF53098">
    <property type="entry name" value="Ribonuclease H-like"/>
    <property type="match status" value="1"/>
</dbReference>
<dbReference type="PANTHER" id="PTHR45786:SF74">
    <property type="entry name" value="ATP-DEPENDENT DNA HELICASE"/>
    <property type="match status" value="1"/>
</dbReference>
<dbReference type="EMBL" id="JAAIUW010000004">
    <property type="protein sequence ID" value="KAF7834701.1"/>
    <property type="molecule type" value="Genomic_DNA"/>
</dbReference>
<reference evidence="1" key="1">
    <citation type="submission" date="2020-09" db="EMBL/GenBank/DDBJ databases">
        <title>Genome-Enabled Discovery of Anthraquinone Biosynthesis in Senna tora.</title>
        <authorList>
            <person name="Kang S.-H."/>
            <person name="Pandey R.P."/>
            <person name="Lee C.-M."/>
            <person name="Sim J.-S."/>
            <person name="Jeong J.-T."/>
            <person name="Choi B.-S."/>
            <person name="Jung M."/>
            <person name="Ginzburg D."/>
            <person name="Zhao K."/>
            <person name="Won S.Y."/>
            <person name="Oh T.-J."/>
            <person name="Yu Y."/>
            <person name="Kim N.-H."/>
            <person name="Lee O.R."/>
            <person name="Lee T.-H."/>
            <person name="Bashyal P."/>
            <person name="Kim T.-S."/>
            <person name="Lee W.-H."/>
            <person name="Kawkins C."/>
            <person name="Kim C.-K."/>
            <person name="Kim J.S."/>
            <person name="Ahn B.O."/>
            <person name="Rhee S.Y."/>
            <person name="Sohng J.K."/>
        </authorList>
    </citation>
    <scope>NUCLEOTIDE SEQUENCE</scope>
    <source>
        <tissue evidence="1">Leaf</tissue>
    </source>
</reference>
<dbReference type="Proteomes" id="UP000634136">
    <property type="component" value="Unassembled WGS sequence"/>
</dbReference>
<keyword evidence="2" id="KW-1185">Reference proteome</keyword>